<dbReference type="Pfam" id="PF01381">
    <property type="entry name" value="HTH_3"/>
    <property type="match status" value="1"/>
</dbReference>
<organism evidence="2 3">
    <name type="scientific">Glutamicibacter ardleyensis</name>
    <dbReference type="NCBI Taxonomy" id="225894"/>
    <lineage>
        <taxon>Bacteria</taxon>
        <taxon>Bacillati</taxon>
        <taxon>Actinomycetota</taxon>
        <taxon>Actinomycetes</taxon>
        <taxon>Micrococcales</taxon>
        <taxon>Micrococcaceae</taxon>
        <taxon>Glutamicibacter</taxon>
    </lineage>
</organism>
<protein>
    <recommendedName>
        <fullName evidence="1">HTH cro/C1-type domain-containing protein</fullName>
    </recommendedName>
</protein>
<evidence type="ECO:0000259" key="1">
    <source>
        <dbReference type="PROSITE" id="PS50943"/>
    </source>
</evidence>
<dbReference type="CDD" id="cd00093">
    <property type="entry name" value="HTH_XRE"/>
    <property type="match status" value="1"/>
</dbReference>
<reference evidence="3" key="1">
    <citation type="journal article" date="2019" name="Int. J. Syst. Evol. Microbiol.">
        <title>The Global Catalogue of Microorganisms (GCM) 10K type strain sequencing project: providing services to taxonomists for standard genome sequencing and annotation.</title>
        <authorList>
            <consortium name="The Broad Institute Genomics Platform"/>
            <consortium name="The Broad Institute Genome Sequencing Center for Infectious Disease"/>
            <person name="Wu L."/>
            <person name="Ma J."/>
        </authorList>
    </citation>
    <scope>NUCLEOTIDE SEQUENCE [LARGE SCALE GENOMIC DNA]</scope>
    <source>
        <strain evidence="3">CGMCC 1.3685</strain>
    </source>
</reference>
<proteinExistence type="predicted"/>
<name>A0ABQ2DLT7_9MICC</name>
<dbReference type="SMART" id="SM00530">
    <property type="entry name" value="HTH_XRE"/>
    <property type="match status" value="1"/>
</dbReference>
<dbReference type="PROSITE" id="PS50943">
    <property type="entry name" value="HTH_CROC1"/>
    <property type="match status" value="1"/>
</dbReference>
<dbReference type="Gene3D" id="1.10.260.40">
    <property type="entry name" value="lambda repressor-like DNA-binding domains"/>
    <property type="match status" value="1"/>
</dbReference>
<dbReference type="Proteomes" id="UP000606115">
    <property type="component" value="Unassembled WGS sequence"/>
</dbReference>
<dbReference type="SUPFAM" id="SSF47413">
    <property type="entry name" value="lambda repressor-like DNA-binding domains"/>
    <property type="match status" value="1"/>
</dbReference>
<comment type="caution">
    <text evidence="2">The sequence shown here is derived from an EMBL/GenBank/DDBJ whole genome shotgun (WGS) entry which is preliminary data.</text>
</comment>
<dbReference type="EMBL" id="BMKX01000003">
    <property type="protein sequence ID" value="GGJ59195.1"/>
    <property type="molecule type" value="Genomic_DNA"/>
</dbReference>
<dbReference type="InterPro" id="IPR001387">
    <property type="entry name" value="Cro/C1-type_HTH"/>
</dbReference>
<dbReference type="InterPro" id="IPR010982">
    <property type="entry name" value="Lambda_DNA-bd_dom_sf"/>
</dbReference>
<gene>
    <name evidence="2" type="ORF">GCM10007173_17450</name>
</gene>
<sequence>MPINEESYWAAISTAIKMEMTANELTQAKLAESVGISRDALGNYLSGKREMPFKTFMRIADALGTTMGDIISTADRRMK</sequence>
<dbReference type="GeneID" id="303304110"/>
<feature type="domain" description="HTH cro/C1-type" evidence="1">
    <location>
        <begin position="16"/>
        <end position="70"/>
    </location>
</feature>
<keyword evidence="3" id="KW-1185">Reference proteome</keyword>
<accession>A0ABQ2DLT7</accession>
<evidence type="ECO:0000313" key="3">
    <source>
        <dbReference type="Proteomes" id="UP000606115"/>
    </source>
</evidence>
<dbReference type="RefSeq" id="WP_188685122.1">
    <property type="nucleotide sequence ID" value="NZ_BMKX01000003.1"/>
</dbReference>
<evidence type="ECO:0000313" key="2">
    <source>
        <dbReference type="EMBL" id="GGJ59195.1"/>
    </source>
</evidence>